<gene>
    <name evidence="2" type="ORF">MarFTMF_274</name>
</gene>
<accession>A0AA96EK34</accession>
<reference evidence="2" key="1">
    <citation type="submission" date="2023-07" db="EMBL/GenBank/DDBJ databases">
        <authorList>
            <person name="Xia Y."/>
        </authorList>
    </citation>
    <scope>NUCLEOTIDE SEQUENCE</scope>
    <source>
        <strain evidence="2">F</strain>
    </source>
</reference>
<feature type="region of interest" description="Disordered" evidence="1">
    <location>
        <begin position="1"/>
        <end position="32"/>
    </location>
</feature>
<proteinExistence type="predicted"/>
<evidence type="ECO:0000313" key="2">
    <source>
        <dbReference type="EMBL" id="WNL49790.1"/>
    </source>
</evidence>
<sequence>MPKSPTKNIESQESEEVVEVKPPRVRKPAPTSDSVSEELLAIIAALDAEIKRVKETTEKVKGARFLSKVKRQLVDVNKQLPRIRNGKAKKRVVKGNSGIKKPKSISDELADFLQVERGTLLSMADVTSAVCTYIRIKDDETNAEKLESRKRWEHLNPNGERNLQDQNSKKNIIPDEALSDLLRYDQYRKDVANGKIHIKSTGAVVTDDRLNYCVLQKLIAPHFVKQQ</sequence>
<dbReference type="InterPro" id="IPR036885">
    <property type="entry name" value="SWIB_MDM2_dom_sf"/>
</dbReference>
<organism evidence="2">
    <name type="scientific">Marseillevirus sp</name>
    <dbReference type="NCBI Taxonomy" id="2809551"/>
    <lineage>
        <taxon>Viruses</taxon>
        <taxon>Varidnaviria</taxon>
        <taxon>Bamfordvirae</taxon>
        <taxon>Nucleocytoviricota</taxon>
        <taxon>Megaviricetes</taxon>
        <taxon>Pimascovirales</taxon>
        <taxon>Pimascovirales incertae sedis</taxon>
        <taxon>Marseilleviridae</taxon>
        <taxon>Marseillevirus</taxon>
    </lineage>
</organism>
<evidence type="ECO:0000256" key="1">
    <source>
        <dbReference type="SAM" id="MobiDB-lite"/>
    </source>
</evidence>
<feature type="compositionally biased region" description="Polar residues" evidence="1">
    <location>
        <begin position="1"/>
        <end position="11"/>
    </location>
</feature>
<dbReference type="Gene3D" id="1.10.245.10">
    <property type="entry name" value="SWIB/MDM2 domain"/>
    <property type="match status" value="1"/>
</dbReference>
<name>A0AA96EK34_9VIRU</name>
<dbReference type="EMBL" id="OR343188">
    <property type="protein sequence ID" value="WNL49790.1"/>
    <property type="molecule type" value="Genomic_DNA"/>
</dbReference>
<protein>
    <submittedName>
        <fullName evidence="2">SWIB domain containing protein</fullName>
    </submittedName>
</protein>